<evidence type="ECO:0000256" key="7">
    <source>
        <dbReference type="ARBA" id="ARBA00023136"/>
    </source>
</evidence>
<comment type="subcellular location">
    <subcellularLocation>
        <location evidence="1">Cell membrane</location>
        <topology evidence="1">Multi-pass membrane protein</topology>
    </subcellularLocation>
</comment>
<evidence type="ECO:0000256" key="4">
    <source>
        <dbReference type="ARBA" id="ARBA00022692"/>
    </source>
</evidence>
<evidence type="ECO:0000256" key="8">
    <source>
        <dbReference type="ARBA" id="ARBA00023170"/>
    </source>
</evidence>
<evidence type="ECO:0000256" key="1">
    <source>
        <dbReference type="ARBA" id="ARBA00004651"/>
    </source>
</evidence>
<evidence type="ECO:0000256" key="2">
    <source>
        <dbReference type="ARBA" id="ARBA00022475"/>
    </source>
</evidence>
<evidence type="ECO:0000256" key="6">
    <source>
        <dbReference type="ARBA" id="ARBA00022989"/>
    </source>
</evidence>
<dbReference type="PANTHER" id="PTHR21137:SF35">
    <property type="entry name" value="ODORANT RECEPTOR 19A-RELATED"/>
    <property type="match status" value="1"/>
</dbReference>
<dbReference type="InterPro" id="IPR004117">
    <property type="entry name" value="7tm6_olfct_rcpt"/>
</dbReference>
<evidence type="ECO:0000313" key="11">
    <source>
        <dbReference type="Proteomes" id="UP000837857"/>
    </source>
</evidence>
<dbReference type="Proteomes" id="UP000837857">
    <property type="component" value="Chromosome 5"/>
</dbReference>
<keyword evidence="11" id="KW-1185">Reference proteome</keyword>
<dbReference type="Pfam" id="PF02949">
    <property type="entry name" value="7tm_6"/>
    <property type="match status" value="1"/>
</dbReference>
<keyword evidence="8" id="KW-0675">Receptor</keyword>
<feature type="non-terminal residue" evidence="10">
    <location>
        <position position="90"/>
    </location>
</feature>
<dbReference type="EMBL" id="OW152817">
    <property type="protein sequence ID" value="CAH2069131.1"/>
    <property type="molecule type" value="Genomic_DNA"/>
</dbReference>
<evidence type="ECO:0000313" key="10">
    <source>
        <dbReference type="EMBL" id="CAH2069131.1"/>
    </source>
</evidence>
<name>A0ABN8IXF1_9NEOP</name>
<keyword evidence="9" id="KW-0807">Transducer</keyword>
<protein>
    <submittedName>
        <fullName evidence="10">Uncharacterized protein</fullName>
    </submittedName>
</protein>
<keyword evidence="4" id="KW-0812">Transmembrane</keyword>
<sequence>MVIGQIYFLCYCGDLIQKSSGRISDAIYNCAWYGKKANVVKNLMIISARAQKPCKLTAFGFAVINIEACTKTMSTAWSYFAVLLSFYMNN</sequence>
<gene>
    <name evidence="10" type="ORF">IPOD504_LOCUS14750</name>
</gene>
<organism evidence="10 11">
    <name type="scientific">Iphiclides podalirius</name>
    <name type="common">scarce swallowtail</name>
    <dbReference type="NCBI Taxonomy" id="110791"/>
    <lineage>
        <taxon>Eukaryota</taxon>
        <taxon>Metazoa</taxon>
        <taxon>Ecdysozoa</taxon>
        <taxon>Arthropoda</taxon>
        <taxon>Hexapoda</taxon>
        <taxon>Insecta</taxon>
        <taxon>Pterygota</taxon>
        <taxon>Neoptera</taxon>
        <taxon>Endopterygota</taxon>
        <taxon>Lepidoptera</taxon>
        <taxon>Glossata</taxon>
        <taxon>Ditrysia</taxon>
        <taxon>Papilionoidea</taxon>
        <taxon>Papilionidae</taxon>
        <taxon>Papilioninae</taxon>
        <taxon>Iphiclides</taxon>
    </lineage>
</organism>
<keyword evidence="6" id="KW-1133">Transmembrane helix</keyword>
<evidence type="ECO:0000256" key="3">
    <source>
        <dbReference type="ARBA" id="ARBA00022606"/>
    </source>
</evidence>
<keyword evidence="2" id="KW-1003">Cell membrane</keyword>
<keyword evidence="7" id="KW-0472">Membrane</keyword>
<keyword evidence="5" id="KW-0552">Olfaction</keyword>
<dbReference type="PANTHER" id="PTHR21137">
    <property type="entry name" value="ODORANT RECEPTOR"/>
    <property type="match status" value="1"/>
</dbReference>
<evidence type="ECO:0000256" key="9">
    <source>
        <dbReference type="ARBA" id="ARBA00023224"/>
    </source>
</evidence>
<accession>A0ABN8IXF1</accession>
<proteinExistence type="predicted"/>
<evidence type="ECO:0000256" key="5">
    <source>
        <dbReference type="ARBA" id="ARBA00022725"/>
    </source>
</evidence>
<reference evidence="10" key="1">
    <citation type="submission" date="2022-03" db="EMBL/GenBank/DDBJ databases">
        <authorList>
            <person name="Martin H S."/>
        </authorList>
    </citation>
    <scope>NUCLEOTIDE SEQUENCE</scope>
</reference>
<keyword evidence="3" id="KW-0716">Sensory transduction</keyword>